<dbReference type="OrthoDB" id="9804920at2"/>
<dbReference type="InterPro" id="IPR008257">
    <property type="entry name" value="Pept_M19"/>
</dbReference>
<dbReference type="AlphaFoldDB" id="A0A380NG79"/>
<proteinExistence type="predicted"/>
<dbReference type="Pfam" id="PF01244">
    <property type="entry name" value="Peptidase_M19"/>
    <property type="match status" value="1"/>
</dbReference>
<gene>
    <name evidence="1" type="ORF">NCTC12020_00264</name>
</gene>
<dbReference type="GO" id="GO:0006508">
    <property type="term" value="P:proteolysis"/>
    <property type="evidence" value="ECO:0007669"/>
    <property type="project" value="InterPro"/>
</dbReference>
<reference evidence="1 2" key="1">
    <citation type="submission" date="2018-06" db="EMBL/GenBank/DDBJ databases">
        <authorList>
            <consortium name="Pathogen Informatics"/>
            <person name="Doyle S."/>
        </authorList>
    </citation>
    <scope>NUCLEOTIDE SEQUENCE [LARGE SCALE GENOMIC DNA]</scope>
    <source>
        <strain evidence="1 2">NCTC12020</strain>
    </source>
</reference>
<dbReference type="SUPFAM" id="SSF51556">
    <property type="entry name" value="Metallo-dependent hydrolases"/>
    <property type="match status" value="1"/>
</dbReference>
<organism evidence="1 2">
    <name type="scientific">Veillonella criceti</name>
    <dbReference type="NCBI Taxonomy" id="103891"/>
    <lineage>
        <taxon>Bacteria</taxon>
        <taxon>Bacillati</taxon>
        <taxon>Bacillota</taxon>
        <taxon>Negativicutes</taxon>
        <taxon>Veillonellales</taxon>
        <taxon>Veillonellaceae</taxon>
        <taxon>Veillonella</taxon>
    </lineage>
</organism>
<dbReference type="RefSeq" id="WP_115309527.1">
    <property type="nucleotide sequence ID" value="NZ_UHIO01000001.1"/>
</dbReference>
<accession>A0A380NG79</accession>
<dbReference type="CDD" id="cd01301">
    <property type="entry name" value="rDP_like"/>
    <property type="match status" value="1"/>
</dbReference>
<dbReference type="Proteomes" id="UP000255367">
    <property type="component" value="Unassembled WGS sequence"/>
</dbReference>
<dbReference type="InterPro" id="IPR032466">
    <property type="entry name" value="Metal_Hydrolase"/>
</dbReference>
<evidence type="ECO:0000313" key="1">
    <source>
        <dbReference type="EMBL" id="SUP40305.1"/>
    </source>
</evidence>
<name>A0A380NG79_9FIRM</name>
<evidence type="ECO:0000313" key="2">
    <source>
        <dbReference type="Proteomes" id="UP000255367"/>
    </source>
</evidence>
<protein>
    <submittedName>
        <fullName evidence="1">Membrane dipeptidase (Peptidase family M19)</fullName>
    </submittedName>
</protein>
<dbReference type="PANTHER" id="PTHR10443">
    <property type="entry name" value="MICROSOMAL DIPEPTIDASE"/>
    <property type="match status" value="1"/>
</dbReference>
<keyword evidence="2" id="KW-1185">Reference proteome</keyword>
<dbReference type="PROSITE" id="PS51365">
    <property type="entry name" value="RENAL_DIPEPTIDASE_2"/>
    <property type="match status" value="1"/>
</dbReference>
<dbReference type="Gene3D" id="3.20.20.140">
    <property type="entry name" value="Metal-dependent hydrolases"/>
    <property type="match status" value="1"/>
</dbReference>
<dbReference type="PANTHER" id="PTHR10443:SF12">
    <property type="entry name" value="DIPEPTIDASE"/>
    <property type="match status" value="1"/>
</dbReference>
<sequence>MIDLHCDTIMMLIDHPNEGDLGQNPWKIDISKLKKGGYTLQDFALFVELDQEIDPYGRYEAMRQLFNEQMAMYADDIVHVRSYEDFVTARAAGKLSALLSVEEGGVFEGSLERLKKAYDDGVRLITISWNFPNGLSYPNGKDHEGKGLTPKGIEFVQYMEELGMIVDCSHLNDAGTFQLGEILQKPFIASHSNARALTNHPRNLTDDLIRLIANKGGVIGLNFAQAFLGTNRVSQIEDIVRHGLYLRNVGGSDVVALGTDFDGIRPDTEIVDASEMPRLYEAFRKAGLSETDTDKIFSKNAERLLQTIL</sequence>
<dbReference type="EMBL" id="UHIO01000001">
    <property type="protein sequence ID" value="SUP40305.1"/>
    <property type="molecule type" value="Genomic_DNA"/>
</dbReference>
<dbReference type="GO" id="GO:0070573">
    <property type="term" value="F:metallodipeptidase activity"/>
    <property type="evidence" value="ECO:0007669"/>
    <property type="project" value="InterPro"/>
</dbReference>